<dbReference type="EMBL" id="AMCW01000004">
    <property type="protein sequence ID" value="EKK04501.1"/>
    <property type="molecule type" value="Genomic_DNA"/>
</dbReference>
<dbReference type="PANTHER" id="PTHR36529:SF1">
    <property type="entry name" value="GLYCOSYLTRANSFERASE"/>
    <property type="match status" value="1"/>
</dbReference>
<dbReference type="AlphaFoldDB" id="K5EF25"/>
<protein>
    <recommendedName>
        <fullName evidence="3">Glycosyltransferase</fullName>
    </recommendedName>
</protein>
<organism evidence="1 2">
    <name type="scientific">Rhodopirellula baltica SH28</name>
    <dbReference type="NCBI Taxonomy" id="993517"/>
    <lineage>
        <taxon>Bacteria</taxon>
        <taxon>Pseudomonadati</taxon>
        <taxon>Planctomycetota</taxon>
        <taxon>Planctomycetia</taxon>
        <taxon>Pirellulales</taxon>
        <taxon>Pirellulaceae</taxon>
        <taxon>Rhodopirellula</taxon>
    </lineage>
</organism>
<dbReference type="InterPro" id="IPR018641">
    <property type="entry name" value="Trfase_1_rSAM/seldom-assoc"/>
</dbReference>
<reference evidence="1 2" key="1">
    <citation type="journal article" date="2013" name="Mar. Genomics">
        <title>Expression of sulfatases in Rhodopirellula baltica and the diversity of sulfatases in the genus Rhodopirellula.</title>
        <authorList>
            <person name="Wegner C.E."/>
            <person name="Richter-Heitmann T."/>
            <person name="Klindworth A."/>
            <person name="Klockow C."/>
            <person name="Richter M."/>
            <person name="Achstetter T."/>
            <person name="Glockner F.O."/>
            <person name="Harder J."/>
        </authorList>
    </citation>
    <scope>NUCLEOTIDE SEQUENCE [LARGE SCALE GENOMIC DNA]</scope>
    <source>
        <strain evidence="1 2">SH28</strain>
    </source>
</reference>
<dbReference type="Proteomes" id="UP000007993">
    <property type="component" value="Unassembled WGS sequence"/>
</dbReference>
<sequence length="300" mass="33404">MPNAKGGIVNESDIAEWSHAWPFPDSVESFFMPNSSKTPLRPLTASDSPIRKLGVMAKVATEGKVKTRLGNTIGFDKSAQIHQRFLDHLFKVFQHWGDERHWVVSPIDSISQTATQASSHWQIIDQGGGNLGDRMRRWFANHAFNHPALPRTHAILIGADCPLLSPAEMDQTSRLFRDCDLVLGPATDGGYYLIGLSVPADSPNENNPPNRDTLPSRTILNTLWNDIPWSTDEVFDRTVAAAEAIGLRIGRLPVRSDVDTEEDLTALLHQIEHPVDNTDVSSDHIELARDIRRILSQPMI</sequence>
<dbReference type="InterPro" id="IPR029044">
    <property type="entry name" value="Nucleotide-diphossugar_trans"/>
</dbReference>
<proteinExistence type="predicted"/>
<gene>
    <name evidence="1" type="ORF">RBSH_00116</name>
</gene>
<comment type="caution">
    <text evidence="1">The sequence shown here is derived from an EMBL/GenBank/DDBJ whole genome shotgun (WGS) entry which is preliminary data.</text>
</comment>
<dbReference type="NCBIfam" id="TIGR04282">
    <property type="entry name" value="glyco_like_cofC"/>
    <property type="match status" value="1"/>
</dbReference>
<dbReference type="PATRIC" id="fig|993517.3.peg.126"/>
<evidence type="ECO:0000313" key="2">
    <source>
        <dbReference type="Proteomes" id="UP000007993"/>
    </source>
</evidence>
<evidence type="ECO:0000313" key="1">
    <source>
        <dbReference type="EMBL" id="EKK04501.1"/>
    </source>
</evidence>
<dbReference type="Gene3D" id="3.90.550.10">
    <property type="entry name" value="Spore Coat Polysaccharide Biosynthesis Protein SpsA, Chain A"/>
    <property type="match status" value="1"/>
</dbReference>
<accession>K5EF25</accession>
<dbReference type="Pfam" id="PF09837">
    <property type="entry name" value="DUF2064"/>
    <property type="match status" value="1"/>
</dbReference>
<evidence type="ECO:0008006" key="3">
    <source>
        <dbReference type="Google" id="ProtNLM"/>
    </source>
</evidence>
<dbReference type="SUPFAM" id="SSF53448">
    <property type="entry name" value="Nucleotide-diphospho-sugar transferases"/>
    <property type="match status" value="1"/>
</dbReference>
<name>K5EF25_RHOBT</name>
<dbReference type="PANTHER" id="PTHR36529">
    <property type="entry name" value="SLL1095 PROTEIN"/>
    <property type="match status" value="1"/>
</dbReference>